<dbReference type="GO" id="GO:0005829">
    <property type="term" value="C:cytosol"/>
    <property type="evidence" value="ECO:0007669"/>
    <property type="project" value="TreeGrafter"/>
</dbReference>
<dbReference type="PROSITE" id="PS01176">
    <property type="entry name" value="IF2"/>
    <property type="match status" value="1"/>
</dbReference>
<dbReference type="AlphaFoldDB" id="A0A6J6DT82"/>
<comment type="subcellular location">
    <subcellularLocation>
        <location evidence="1">Cytoplasm</location>
    </subcellularLocation>
</comment>
<dbReference type="InterPro" id="IPR009000">
    <property type="entry name" value="Transl_B-barrel_sf"/>
</dbReference>
<organism evidence="5">
    <name type="scientific">freshwater metagenome</name>
    <dbReference type="NCBI Taxonomy" id="449393"/>
    <lineage>
        <taxon>unclassified sequences</taxon>
        <taxon>metagenomes</taxon>
        <taxon>ecological metagenomes</taxon>
    </lineage>
</organism>
<dbReference type="CDD" id="cd03692">
    <property type="entry name" value="mtIF2_IVc"/>
    <property type="match status" value="1"/>
</dbReference>
<keyword evidence="2" id="KW-0547">Nucleotide-binding</keyword>
<dbReference type="EMBL" id="CAEZTQ010000021">
    <property type="protein sequence ID" value="CAB4566179.1"/>
    <property type="molecule type" value="Genomic_DNA"/>
</dbReference>
<evidence type="ECO:0000256" key="2">
    <source>
        <dbReference type="ARBA" id="ARBA00022741"/>
    </source>
</evidence>
<dbReference type="InterPro" id="IPR004161">
    <property type="entry name" value="EFTu-like_2"/>
</dbReference>
<feature type="domain" description="Translation elongation factor EFTu-like" evidence="4">
    <location>
        <begin position="18"/>
        <end position="85"/>
    </location>
</feature>
<sequence>MVTGEAEVREIFRVPKLGAIAGCFVRTGTITRGTKVRFLREGTIIWKGSIQSLRRFKDDVREVREGFECGIGLSDFQDLKPGDLIETFEEREIART</sequence>
<dbReference type="GO" id="GO:0003924">
    <property type="term" value="F:GTPase activity"/>
    <property type="evidence" value="ECO:0007669"/>
    <property type="project" value="InterPro"/>
</dbReference>
<evidence type="ECO:0000259" key="4">
    <source>
        <dbReference type="Pfam" id="PF03144"/>
    </source>
</evidence>
<dbReference type="InterPro" id="IPR000178">
    <property type="entry name" value="TF_IF2_bacterial-like"/>
</dbReference>
<dbReference type="Pfam" id="PF03144">
    <property type="entry name" value="GTP_EFTU_D2"/>
    <property type="match status" value="1"/>
</dbReference>
<protein>
    <submittedName>
        <fullName evidence="5">Unannotated protein</fullName>
    </submittedName>
</protein>
<accession>A0A6J6DT82</accession>
<name>A0A6J6DT82_9ZZZZ</name>
<evidence type="ECO:0000256" key="1">
    <source>
        <dbReference type="ARBA" id="ARBA00004496"/>
    </source>
</evidence>
<dbReference type="GO" id="GO:0005525">
    <property type="term" value="F:GTP binding"/>
    <property type="evidence" value="ECO:0007669"/>
    <property type="project" value="UniProtKB-KW"/>
</dbReference>
<keyword evidence="3" id="KW-0342">GTP-binding</keyword>
<dbReference type="FunFam" id="2.40.30.10:FF:000008">
    <property type="entry name" value="Translation initiation factor IF-2"/>
    <property type="match status" value="1"/>
</dbReference>
<evidence type="ECO:0000313" key="5">
    <source>
        <dbReference type="EMBL" id="CAB4566179.1"/>
    </source>
</evidence>
<gene>
    <name evidence="5" type="ORF">UFOPK1704_00202</name>
</gene>
<dbReference type="SUPFAM" id="SSF50447">
    <property type="entry name" value="Translation proteins"/>
    <property type="match status" value="1"/>
</dbReference>
<proteinExistence type="predicted"/>
<evidence type="ECO:0000256" key="3">
    <source>
        <dbReference type="ARBA" id="ARBA00023134"/>
    </source>
</evidence>
<dbReference type="InterPro" id="IPR015760">
    <property type="entry name" value="TIF_IF2"/>
</dbReference>
<dbReference type="GO" id="GO:0003743">
    <property type="term" value="F:translation initiation factor activity"/>
    <property type="evidence" value="ECO:0007669"/>
    <property type="project" value="InterPro"/>
</dbReference>
<dbReference type="PANTHER" id="PTHR43381:SF5">
    <property type="entry name" value="TR-TYPE G DOMAIN-CONTAINING PROTEIN"/>
    <property type="match status" value="1"/>
</dbReference>
<reference evidence="5" key="1">
    <citation type="submission" date="2020-05" db="EMBL/GenBank/DDBJ databases">
        <authorList>
            <person name="Chiriac C."/>
            <person name="Salcher M."/>
            <person name="Ghai R."/>
            <person name="Kavagutti S V."/>
        </authorList>
    </citation>
    <scope>NUCLEOTIDE SEQUENCE</scope>
</reference>
<dbReference type="Gene3D" id="2.40.30.10">
    <property type="entry name" value="Translation factors"/>
    <property type="match status" value="1"/>
</dbReference>
<dbReference type="PANTHER" id="PTHR43381">
    <property type="entry name" value="TRANSLATION INITIATION FACTOR IF-2-RELATED"/>
    <property type="match status" value="1"/>
</dbReference>